<dbReference type="PANTHER" id="PTHR34448">
    <property type="entry name" value="AMINOPEPTIDASE"/>
    <property type="match status" value="1"/>
</dbReference>
<dbReference type="Gene3D" id="3.40.1830.10">
    <property type="entry name" value="Thermophilic metalloprotease (M29)"/>
    <property type="match status" value="1"/>
</dbReference>
<evidence type="ECO:0000256" key="1">
    <source>
        <dbReference type="ARBA" id="ARBA00001941"/>
    </source>
</evidence>
<evidence type="ECO:0000256" key="5">
    <source>
        <dbReference type="ARBA" id="ARBA00022438"/>
    </source>
</evidence>
<dbReference type="Proteomes" id="UP000530514">
    <property type="component" value="Unassembled WGS sequence"/>
</dbReference>
<evidence type="ECO:0000313" key="11">
    <source>
        <dbReference type="Proteomes" id="UP000530514"/>
    </source>
</evidence>
<dbReference type="InterPro" id="IPR035097">
    <property type="entry name" value="M29_N-terminal"/>
</dbReference>
<comment type="cofactor">
    <cofactor evidence="1">
        <name>Co(2+)</name>
        <dbReference type="ChEBI" id="CHEBI:48828"/>
    </cofactor>
</comment>
<evidence type="ECO:0000256" key="9">
    <source>
        <dbReference type="ARBA" id="ARBA00023049"/>
    </source>
</evidence>
<dbReference type="Pfam" id="PF02073">
    <property type="entry name" value="Peptidase_M29"/>
    <property type="match status" value="1"/>
</dbReference>
<dbReference type="GO" id="GO:0008237">
    <property type="term" value="F:metallopeptidase activity"/>
    <property type="evidence" value="ECO:0007669"/>
    <property type="project" value="UniProtKB-KW"/>
</dbReference>
<evidence type="ECO:0000256" key="7">
    <source>
        <dbReference type="ARBA" id="ARBA00022723"/>
    </source>
</evidence>
<keyword evidence="5 10" id="KW-0031">Aminopeptidase</keyword>
<comment type="caution">
    <text evidence="10">The sequence shown here is derived from an EMBL/GenBank/DDBJ whole genome shotgun (WGS) entry which is preliminary data.</text>
</comment>
<dbReference type="EMBL" id="JACEIP010000019">
    <property type="protein sequence ID" value="MBA4543690.1"/>
    <property type="molecule type" value="Genomic_DNA"/>
</dbReference>
<name>A0A7W2AIW6_9BACL</name>
<evidence type="ECO:0000256" key="8">
    <source>
        <dbReference type="ARBA" id="ARBA00022801"/>
    </source>
</evidence>
<dbReference type="GO" id="GO:0046872">
    <property type="term" value="F:metal ion binding"/>
    <property type="evidence" value="ECO:0007669"/>
    <property type="project" value="UniProtKB-KW"/>
</dbReference>
<evidence type="ECO:0000256" key="4">
    <source>
        <dbReference type="ARBA" id="ARBA00008236"/>
    </source>
</evidence>
<dbReference type="InterPro" id="IPR052170">
    <property type="entry name" value="M29_Exopeptidase"/>
</dbReference>
<evidence type="ECO:0000256" key="6">
    <source>
        <dbReference type="ARBA" id="ARBA00022670"/>
    </source>
</evidence>
<keyword evidence="8" id="KW-0378">Hydrolase</keyword>
<keyword evidence="6" id="KW-0645">Protease</keyword>
<comment type="cofactor">
    <cofactor evidence="3">
        <name>Zn(2+)</name>
        <dbReference type="ChEBI" id="CHEBI:29105"/>
    </cofactor>
</comment>
<dbReference type="SUPFAM" id="SSF144052">
    <property type="entry name" value="Thermophilic metalloprotease-like"/>
    <property type="match status" value="1"/>
</dbReference>
<comment type="cofactor">
    <cofactor evidence="2">
        <name>Mg(2+)</name>
        <dbReference type="ChEBI" id="CHEBI:18420"/>
    </cofactor>
</comment>
<keyword evidence="11" id="KW-1185">Reference proteome</keyword>
<keyword evidence="7" id="KW-0479">Metal-binding</keyword>
<accession>A0A7W2AIW6</accession>
<reference evidence="10 11" key="1">
    <citation type="submission" date="2020-07" db="EMBL/GenBank/DDBJ databases">
        <authorList>
            <person name="Feng H."/>
        </authorList>
    </citation>
    <scope>NUCLEOTIDE SEQUENCE [LARGE SCALE GENOMIC DNA]</scope>
    <source>
        <strain evidence="11">s-11</strain>
    </source>
</reference>
<dbReference type="InterPro" id="IPR000787">
    <property type="entry name" value="Peptidase_M29"/>
</dbReference>
<dbReference type="GO" id="GO:0004177">
    <property type="term" value="F:aminopeptidase activity"/>
    <property type="evidence" value="ECO:0007669"/>
    <property type="project" value="UniProtKB-KW"/>
</dbReference>
<gene>
    <name evidence="10" type="ORF">H1164_12400</name>
</gene>
<evidence type="ECO:0000256" key="3">
    <source>
        <dbReference type="ARBA" id="ARBA00001947"/>
    </source>
</evidence>
<keyword evidence="9" id="KW-0482">Metalloprotease</keyword>
<dbReference type="AlphaFoldDB" id="A0A7W2AIW6"/>
<evidence type="ECO:0000313" key="10">
    <source>
        <dbReference type="EMBL" id="MBA4543690.1"/>
    </source>
</evidence>
<proteinExistence type="inferred from homology"/>
<sequence>MRDPRISKLAKILVEHSCRVQPGERVLIDIFGKERELVRALIAAVYEAGGYPYVQLNDHVVTRALLLGTSEEHMETMAKHALNQMKSMDCYIGVRGSDNVSELSDVPEDKMNLYARMFNHPVHSEQRVKHTKWVVLRYPNSAMAQLANMSTEAFEDFYFRVCNVDYERMAKAMEPLVKRMERTDQVRIVGPGTDLTFSIKDIPVIKCAGECNIPDGEVYTAPVRDSVNGVITFNTPSVYQGVTFENIRFELKNGKIINATANNTERLNQILDADEGARYIGEFSLGVNPHINHPMKDTLFDEKINGSFHFTPGQAYEEADNGNRSSIHWDLVLIQRADYGGGEIYFDGELIRKDGLFVVDDLIPLNPENLKASESF</sequence>
<dbReference type="RefSeq" id="WP_033099070.1">
    <property type="nucleotide sequence ID" value="NZ_JACEIP010000019.1"/>
</dbReference>
<evidence type="ECO:0000256" key="2">
    <source>
        <dbReference type="ARBA" id="ARBA00001946"/>
    </source>
</evidence>
<dbReference type="GO" id="GO:0006508">
    <property type="term" value="P:proteolysis"/>
    <property type="evidence" value="ECO:0007669"/>
    <property type="project" value="UniProtKB-KW"/>
</dbReference>
<dbReference type="OrthoDB" id="9803993at2"/>
<protein>
    <submittedName>
        <fullName evidence="10">Aminopeptidase</fullName>
    </submittedName>
</protein>
<organism evidence="10 11">
    <name type="scientific">Thermoactinomyces daqus</name>
    <dbReference type="NCBI Taxonomy" id="1329516"/>
    <lineage>
        <taxon>Bacteria</taxon>
        <taxon>Bacillati</taxon>
        <taxon>Bacillota</taxon>
        <taxon>Bacilli</taxon>
        <taxon>Bacillales</taxon>
        <taxon>Thermoactinomycetaceae</taxon>
        <taxon>Thermoactinomyces</taxon>
    </lineage>
</organism>
<dbReference type="PANTHER" id="PTHR34448:SF1">
    <property type="entry name" value="BLL6088 PROTEIN"/>
    <property type="match status" value="1"/>
</dbReference>
<comment type="similarity">
    <text evidence="4">Belongs to the peptidase M29 family.</text>
</comment>